<dbReference type="Proteomes" id="UP001273589">
    <property type="component" value="Unassembled WGS sequence"/>
</dbReference>
<evidence type="ECO:0000313" key="2">
    <source>
        <dbReference type="EMBL" id="MDX3130224.1"/>
    </source>
</evidence>
<dbReference type="RefSeq" id="WP_319690816.1">
    <property type="nucleotide sequence ID" value="NZ_JARAWN010000045.1"/>
</dbReference>
<dbReference type="AlphaFoldDB" id="A0AAJ2PN34"/>
<evidence type="ECO:0000313" key="3">
    <source>
        <dbReference type="Proteomes" id="UP001273589"/>
    </source>
</evidence>
<proteinExistence type="predicted"/>
<organism evidence="2 3">
    <name type="scientific">Streptomyces europaeiscabiei</name>
    <dbReference type="NCBI Taxonomy" id="146819"/>
    <lineage>
        <taxon>Bacteria</taxon>
        <taxon>Bacillati</taxon>
        <taxon>Actinomycetota</taxon>
        <taxon>Actinomycetes</taxon>
        <taxon>Kitasatosporales</taxon>
        <taxon>Streptomycetaceae</taxon>
        <taxon>Streptomyces</taxon>
    </lineage>
</organism>
<dbReference type="EMBL" id="JARAWN010000045">
    <property type="protein sequence ID" value="MDX3130224.1"/>
    <property type="molecule type" value="Genomic_DNA"/>
</dbReference>
<name>A0AAJ2PN34_9ACTN</name>
<feature type="region of interest" description="Disordered" evidence="1">
    <location>
        <begin position="251"/>
        <end position="279"/>
    </location>
</feature>
<protein>
    <submittedName>
        <fullName evidence="2">Uncharacterized protein</fullName>
    </submittedName>
</protein>
<reference evidence="2" key="1">
    <citation type="journal article" date="2023" name="Microb. Genom.">
        <title>Mesoterricola silvestris gen. nov., sp. nov., Mesoterricola sediminis sp. nov., Geothrix oryzae sp. nov., Geothrix edaphica sp. nov., Geothrix rubra sp. nov., and Geothrix limicola sp. nov., six novel members of Acidobacteriota isolated from soils.</title>
        <authorList>
            <person name="Weisberg A.J."/>
            <person name="Pearce E."/>
            <person name="Kramer C.G."/>
            <person name="Chang J.H."/>
            <person name="Clarke C.R."/>
        </authorList>
    </citation>
    <scope>NUCLEOTIDE SEQUENCE</scope>
    <source>
        <strain evidence="2">ND06-05F</strain>
    </source>
</reference>
<comment type="caution">
    <text evidence="2">The sequence shown here is derived from an EMBL/GenBank/DDBJ whole genome shotgun (WGS) entry which is preliminary data.</text>
</comment>
<accession>A0AAJ2PN34</accession>
<gene>
    <name evidence="2" type="ORF">PV367_10565</name>
</gene>
<evidence type="ECO:0000256" key="1">
    <source>
        <dbReference type="SAM" id="MobiDB-lite"/>
    </source>
</evidence>
<sequence length="279" mass="30066">MDAPDPRTLEALGLAVAPREDPLSYPGAWPVESALLDGNRMLPLDTLVFEDRVPVLSVGSNACPAQLVHKMAERGVECRIPMVKARVTGIGIGVSAHVSLLGYLSASPFHSPGSTAELFITWLDEAQLAVVDASEGVDSPTGNFQRAALPAADFRVELESGELLDHAWIYVNRWGVLRDGGPGPRSHPGRQRPLIAELLASSAGLRDLFGTTPDEFCARARGDRGLCLRGRELFAEQRWTTVSGLEQYVRPHPRAQGRGPRPQQAGRPGTGASLSPPWM</sequence>